<evidence type="ECO:0000256" key="1">
    <source>
        <dbReference type="SAM" id="MobiDB-lite"/>
    </source>
</evidence>
<proteinExistence type="predicted"/>
<evidence type="ECO:0000313" key="2">
    <source>
        <dbReference type="EMBL" id="KAG8092901.1"/>
    </source>
</evidence>
<protein>
    <submittedName>
        <fullName evidence="2">Uncharacterized protein</fullName>
    </submittedName>
</protein>
<reference evidence="2" key="1">
    <citation type="journal article" date="2021" name="bioRxiv">
        <title>Whole Genome Assembly and Annotation of Northern Wild Rice, Zizania palustris L., Supports a Whole Genome Duplication in the Zizania Genus.</title>
        <authorList>
            <person name="Haas M."/>
            <person name="Kono T."/>
            <person name="Macchietto M."/>
            <person name="Millas R."/>
            <person name="McGilp L."/>
            <person name="Shao M."/>
            <person name="Duquette J."/>
            <person name="Hirsch C.N."/>
            <person name="Kimball J."/>
        </authorList>
    </citation>
    <scope>NUCLEOTIDE SEQUENCE</scope>
    <source>
        <tissue evidence="2">Fresh leaf tissue</tissue>
    </source>
</reference>
<dbReference type="Proteomes" id="UP000729402">
    <property type="component" value="Unassembled WGS sequence"/>
</dbReference>
<dbReference type="AlphaFoldDB" id="A0A8J5WQ74"/>
<feature type="region of interest" description="Disordered" evidence="1">
    <location>
        <begin position="1"/>
        <end position="23"/>
    </location>
</feature>
<dbReference type="EMBL" id="JAAALK010000080">
    <property type="protein sequence ID" value="KAG8092901.1"/>
    <property type="molecule type" value="Genomic_DNA"/>
</dbReference>
<keyword evidence="3" id="KW-1185">Reference proteome</keyword>
<name>A0A8J5WQ74_ZIZPA</name>
<sequence length="80" mass="8701">MLQGQSSTSSELSRSPGPPAATACRCSRRLGRLGVSHRHRPSLVPIVLARCYPHLSMVAAFEHDTTLQKQSRTQCQQAAS</sequence>
<reference evidence="2" key="2">
    <citation type="submission" date="2021-02" db="EMBL/GenBank/DDBJ databases">
        <authorList>
            <person name="Kimball J.A."/>
            <person name="Haas M.W."/>
            <person name="Macchietto M."/>
            <person name="Kono T."/>
            <person name="Duquette J."/>
            <person name="Shao M."/>
        </authorList>
    </citation>
    <scope>NUCLEOTIDE SEQUENCE</scope>
    <source>
        <tissue evidence="2">Fresh leaf tissue</tissue>
    </source>
</reference>
<feature type="compositionally biased region" description="Polar residues" evidence="1">
    <location>
        <begin position="1"/>
        <end position="13"/>
    </location>
</feature>
<comment type="caution">
    <text evidence="2">The sequence shown here is derived from an EMBL/GenBank/DDBJ whole genome shotgun (WGS) entry which is preliminary data.</text>
</comment>
<accession>A0A8J5WQ74</accession>
<gene>
    <name evidence="2" type="ORF">GUJ93_ZPchr0012g21525</name>
</gene>
<organism evidence="2 3">
    <name type="scientific">Zizania palustris</name>
    <name type="common">Northern wild rice</name>
    <dbReference type="NCBI Taxonomy" id="103762"/>
    <lineage>
        <taxon>Eukaryota</taxon>
        <taxon>Viridiplantae</taxon>
        <taxon>Streptophyta</taxon>
        <taxon>Embryophyta</taxon>
        <taxon>Tracheophyta</taxon>
        <taxon>Spermatophyta</taxon>
        <taxon>Magnoliopsida</taxon>
        <taxon>Liliopsida</taxon>
        <taxon>Poales</taxon>
        <taxon>Poaceae</taxon>
        <taxon>BOP clade</taxon>
        <taxon>Oryzoideae</taxon>
        <taxon>Oryzeae</taxon>
        <taxon>Zizaniinae</taxon>
        <taxon>Zizania</taxon>
    </lineage>
</organism>
<evidence type="ECO:0000313" key="3">
    <source>
        <dbReference type="Proteomes" id="UP000729402"/>
    </source>
</evidence>